<dbReference type="InterPro" id="IPR050109">
    <property type="entry name" value="HTH-type_TetR-like_transc_reg"/>
</dbReference>
<evidence type="ECO:0000313" key="6">
    <source>
        <dbReference type="EMBL" id="MDG3006189.1"/>
    </source>
</evidence>
<keyword evidence="3" id="KW-0804">Transcription</keyword>
<dbReference type="InterPro" id="IPR009057">
    <property type="entry name" value="Homeodomain-like_sf"/>
</dbReference>
<evidence type="ECO:0000259" key="5">
    <source>
        <dbReference type="PROSITE" id="PS50977"/>
    </source>
</evidence>
<evidence type="ECO:0000256" key="3">
    <source>
        <dbReference type="ARBA" id="ARBA00023163"/>
    </source>
</evidence>
<comment type="caution">
    <text evidence="6">The sequence shown here is derived from an EMBL/GenBank/DDBJ whole genome shotgun (WGS) entry which is preliminary data.</text>
</comment>
<keyword evidence="7" id="KW-1185">Reference proteome</keyword>
<evidence type="ECO:0000256" key="1">
    <source>
        <dbReference type="ARBA" id="ARBA00023015"/>
    </source>
</evidence>
<gene>
    <name evidence="6" type="ORF">PZE19_20655</name>
</gene>
<evidence type="ECO:0000256" key="2">
    <source>
        <dbReference type="ARBA" id="ARBA00023125"/>
    </source>
</evidence>
<dbReference type="Pfam" id="PF17935">
    <property type="entry name" value="TetR_C_27"/>
    <property type="match status" value="1"/>
</dbReference>
<reference evidence="6 7" key="1">
    <citation type="submission" date="2023-03" db="EMBL/GenBank/DDBJ databases">
        <title>Paludisphaera mucosa sp. nov. a novel planctomycete from northern fen.</title>
        <authorList>
            <person name="Ivanova A."/>
        </authorList>
    </citation>
    <scope>NUCLEOTIDE SEQUENCE [LARGE SCALE GENOMIC DNA]</scope>
    <source>
        <strain evidence="6 7">Pla2</strain>
    </source>
</reference>
<dbReference type="PANTHER" id="PTHR30055:SF151">
    <property type="entry name" value="TRANSCRIPTIONAL REGULATORY PROTEIN"/>
    <property type="match status" value="1"/>
</dbReference>
<name>A0ABT6FF47_9BACT</name>
<dbReference type="RefSeq" id="WP_277862489.1">
    <property type="nucleotide sequence ID" value="NZ_JARRAG010000002.1"/>
</dbReference>
<dbReference type="InterPro" id="IPR041478">
    <property type="entry name" value="TetR_C_27"/>
</dbReference>
<proteinExistence type="predicted"/>
<dbReference type="SUPFAM" id="SSF48498">
    <property type="entry name" value="Tetracyclin repressor-like, C-terminal domain"/>
    <property type="match status" value="1"/>
</dbReference>
<accession>A0ABT6FF47</accession>
<dbReference type="Gene3D" id="1.10.357.10">
    <property type="entry name" value="Tetracycline Repressor, domain 2"/>
    <property type="match status" value="1"/>
</dbReference>
<dbReference type="SUPFAM" id="SSF46689">
    <property type="entry name" value="Homeodomain-like"/>
    <property type="match status" value="1"/>
</dbReference>
<sequence>MARTRKSDTTDAQRQRILDAAEVVLRRHGPGKTNVVDVARELGQTHASVYRYFASKAELFDALVERWLSRVSEPLEAIARSNSPAGERLQRWLMALFRSKVRKVTADPELFMTYQAIAADSPTSVARHLAMMDEHVATMVSDGVASGEFPSETDPHRAARAILSGSIRFHHPGLLATSPGPPGEQEAEDVFALLLAGLSARGR</sequence>
<dbReference type="PRINTS" id="PR00455">
    <property type="entry name" value="HTHTETR"/>
</dbReference>
<dbReference type="InterPro" id="IPR001647">
    <property type="entry name" value="HTH_TetR"/>
</dbReference>
<dbReference type="Proteomes" id="UP001216907">
    <property type="component" value="Unassembled WGS sequence"/>
</dbReference>
<dbReference type="EMBL" id="JARRAG010000002">
    <property type="protein sequence ID" value="MDG3006189.1"/>
    <property type="molecule type" value="Genomic_DNA"/>
</dbReference>
<feature type="domain" description="HTH tetR-type" evidence="5">
    <location>
        <begin position="11"/>
        <end position="71"/>
    </location>
</feature>
<protein>
    <submittedName>
        <fullName evidence="6">TetR family transcriptional regulator</fullName>
    </submittedName>
</protein>
<feature type="DNA-binding region" description="H-T-H motif" evidence="4">
    <location>
        <begin position="34"/>
        <end position="53"/>
    </location>
</feature>
<dbReference type="InterPro" id="IPR036271">
    <property type="entry name" value="Tet_transcr_reg_TetR-rel_C_sf"/>
</dbReference>
<evidence type="ECO:0000256" key="4">
    <source>
        <dbReference type="PROSITE-ProRule" id="PRU00335"/>
    </source>
</evidence>
<dbReference type="Pfam" id="PF00440">
    <property type="entry name" value="TetR_N"/>
    <property type="match status" value="1"/>
</dbReference>
<dbReference type="PANTHER" id="PTHR30055">
    <property type="entry name" value="HTH-TYPE TRANSCRIPTIONAL REGULATOR RUTR"/>
    <property type="match status" value="1"/>
</dbReference>
<keyword evidence="1" id="KW-0805">Transcription regulation</keyword>
<organism evidence="6 7">
    <name type="scientific">Paludisphaera mucosa</name>
    <dbReference type="NCBI Taxonomy" id="3030827"/>
    <lineage>
        <taxon>Bacteria</taxon>
        <taxon>Pseudomonadati</taxon>
        <taxon>Planctomycetota</taxon>
        <taxon>Planctomycetia</taxon>
        <taxon>Isosphaerales</taxon>
        <taxon>Isosphaeraceae</taxon>
        <taxon>Paludisphaera</taxon>
    </lineage>
</organism>
<keyword evidence="2 4" id="KW-0238">DNA-binding</keyword>
<evidence type="ECO:0000313" key="7">
    <source>
        <dbReference type="Proteomes" id="UP001216907"/>
    </source>
</evidence>
<dbReference type="PROSITE" id="PS50977">
    <property type="entry name" value="HTH_TETR_2"/>
    <property type="match status" value="1"/>
</dbReference>